<name>A0ABP3V3G8_9CLOT</name>
<evidence type="ECO:0000313" key="1">
    <source>
        <dbReference type="EMBL" id="GAA0747580.1"/>
    </source>
</evidence>
<dbReference type="Gene3D" id="3.40.630.30">
    <property type="match status" value="1"/>
</dbReference>
<dbReference type="Pfam" id="PF13420">
    <property type="entry name" value="Acetyltransf_4"/>
    <property type="match status" value="1"/>
</dbReference>
<keyword evidence="2" id="KW-1185">Reference proteome</keyword>
<sequence>MLDVKLKFDNIKILNIEKEDIETLYKCIKSNEFIRNIKYDPLINSKELNNIFYEYYLNECEFFLKILYKDKIIGVLKGRAEFKNPNEIWVMYFLKYKEYENTIIWDKILDKLEIYFFQQYAIDNFYIVIDGKNNRFYSVLKNKGFIPTRSCNILINDRTEDLNIILKKNIKFNRIYR</sequence>
<dbReference type="RefSeq" id="WP_343764176.1">
    <property type="nucleotide sequence ID" value="NZ_BAAACG010000019.1"/>
</dbReference>
<organism evidence="1 2">
    <name type="scientific">Clostridium oceanicum</name>
    <dbReference type="NCBI Taxonomy" id="1543"/>
    <lineage>
        <taxon>Bacteria</taxon>
        <taxon>Bacillati</taxon>
        <taxon>Bacillota</taxon>
        <taxon>Clostridia</taxon>
        <taxon>Eubacteriales</taxon>
        <taxon>Clostridiaceae</taxon>
        <taxon>Clostridium</taxon>
    </lineage>
</organism>
<dbReference type="InterPro" id="IPR016181">
    <property type="entry name" value="Acyl_CoA_acyltransferase"/>
</dbReference>
<dbReference type="SUPFAM" id="SSF55729">
    <property type="entry name" value="Acyl-CoA N-acyltransferases (Nat)"/>
    <property type="match status" value="1"/>
</dbReference>
<protein>
    <submittedName>
        <fullName evidence="1">GNAT family N-acetyltransferase</fullName>
    </submittedName>
</protein>
<gene>
    <name evidence="1" type="ORF">GCM10008906_36860</name>
</gene>
<dbReference type="Proteomes" id="UP001501510">
    <property type="component" value="Unassembled WGS sequence"/>
</dbReference>
<dbReference type="EMBL" id="BAAACG010000019">
    <property type="protein sequence ID" value="GAA0747580.1"/>
    <property type="molecule type" value="Genomic_DNA"/>
</dbReference>
<comment type="caution">
    <text evidence="1">The sequence shown here is derived from an EMBL/GenBank/DDBJ whole genome shotgun (WGS) entry which is preliminary data.</text>
</comment>
<proteinExistence type="predicted"/>
<reference evidence="2" key="1">
    <citation type="journal article" date="2019" name="Int. J. Syst. Evol. Microbiol.">
        <title>The Global Catalogue of Microorganisms (GCM) 10K type strain sequencing project: providing services to taxonomists for standard genome sequencing and annotation.</title>
        <authorList>
            <consortium name="The Broad Institute Genomics Platform"/>
            <consortium name="The Broad Institute Genome Sequencing Center for Infectious Disease"/>
            <person name="Wu L."/>
            <person name="Ma J."/>
        </authorList>
    </citation>
    <scope>NUCLEOTIDE SEQUENCE [LARGE SCALE GENOMIC DNA]</scope>
    <source>
        <strain evidence="2">JCM 1407</strain>
    </source>
</reference>
<evidence type="ECO:0000313" key="2">
    <source>
        <dbReference type="Proteomes" id="UP001501510"/>
    </source>
</evidence>
<accession>A0ABP3V3G8</accession>